<dbReference type="InterPro" id="IPR010721">
    <property type="entry name" value="UstE-like"/>
</dbReference>
<feature type="transmembrane region" description="Helical" evidence="1">
    <location>
        <begin position="199"/>
        <end position="216"/>
    </location>
</feature>
<dbReference type="Pfam" id="PF06966">
    <property type="entry name" value="DUF1295"/>
    <property type="match status" value="1"/>
</dbReference>
<evidence type="ECO:0000256" key="1">
    <source>
        <dbReference type="SAM" id="Phobius"/>
    </source>
</evidence>
<organism evidence="2">
    <name type="scientific">Tetraselmis sp. GSL018</name>
    <dbReference type="NCBI Taxonomy" id="582737"/>
    <lineage>
        <taxon>Eukaryota</taxon>
        <taxon>Viridiplantae</taxon>
        <taxon>Chlorophyta</taxon>
        <taxon>core chlorophytes</taxon>
        <taxon>Chlorodendrophyceae</taxon>
        <taxon>Chlorodendrales</taxon>
        <taxon>Chlorodendraceae</taxon>
        <taxon>Tetraselmis</taxon>
    </lineage>
</organism>
<feature type="transmembrane region" description="Helical" evidence="1">
    <location>
        <begin position="67"/>
        <end position="86"/>
    </location>
</feature>
<name>A0A061R6L5_9CHLO</name>
<proteinExistence type="predicted"/>
<protein>
    <submittedName>
        <fullName evidence="2">Uncharacterized protein</fullName>
    </submittedName>
</protein>
<dbReference type="Gene3D" id="1.20.120.1630">
    <property type="match status" value="1"/>
</dbReference>
<feature type="transmembrane region" description="Helical" evidence="1">
    <location>
        <begin position="114"/>
        <end position="136"/>
    </location>
</feature>
<feature type="transmembrane region" description="Helical" evidence="1">
    <location>
        <begin position="17"/>
        <end position="35"/>
    </location>
</feature>
<feature type="transmembrane region" description="Helical" evidence="1">
    <location>
        <begin position="42"/>
        <end position="61"/>
    </location>
</feature>
<keyword evidence="1" id="KW-0472">Membrane</keyword>
<keyword evidence="1" id="KW-1133">Transmembrane helix</keyword>
<dbReference type="AlphaFoldDB" id="A0A061R6L5"/>
<feature type="transmembrane region" description="Helical" evidence="1">
    <location>
        <begin position="222"/>
        <end position="241"/>
    </location>
</feature>
<accession>A0A061R6L5</accession>
<dbReference type="PANTHER" id="PTHR32251">
    <property type="entry name" value="3-OXO-5-ALPHA-STEROID 4-DEHYDROGENASE"/>
    <property type="match status" value="1"/>
</dbReference>
<dbReference type="GO" id="GO:0016020">
    <property type="term" value="C:membrane"/>
    <property type="evidence" value="ECO:0007669"/>
    <property type="project" value="TreeGrafter"/>
</dbReference>
<evidence type="ECO:0000313" key="2">
    <source>
        <dbReference type="EMBL" id="JAC66330.1"/>
    </source>
</evidence>
<sequence length="283" mass="30183">MTFSAFAYQGFLHSTDALPVLLVTSTLPTLVFGIFRAEYAVSFGYAGAMLLSGWVALASGGLSAGTLYHASLLASYGARLGVFILWRKLFVDRFRNSAGGEAQSVGAVLKRVPIILGCSLLYLCMAAPLVLTARYASSAPPALAAASQAALAVTLVSFLIEAVADAQKSYYKAKNGAERWVDQGLFRWMRHPNYTFEQLLWLGSFVAGAAPAAASLPEAWPWLLASVLGLAGIQFVLVGATTRLDRKQRDKYGSQPGYEGYLASSWAGFTMGSKGAETKPKGE</sequence>
<gene>
    <name evidence="2" type="ORF">TSPGSL018_13958</name>
</gene>
<dbReference type="PROSITE" id="PS50244">
    <property type="entry name" value="S5A_REDUCTASE"/>
    <property type="match status" value="1"/>
</dbReference>
<keyword evidence="1" id="KW-0812">Transmembrane</keyword>
<dbReference type="EMBL" id="GBEZ01020334">
    <property type="protein sequence ID" value="JAC66330.1"/>
    <property type="molecule type" value="Transcribed_RNA"/>
</dbReference>
<reference evidence="2" key="1">
    <citation type="submission" date="2014-05" db="EMBL/GenBank/DDBJ databases">
        <title>The transcriptome of the halophilic microalga Tetraselmis sp. GSL018 isolated from the Great Salt Lake, Utah.</title>
        <authorList>
            <person name="Jinkerson R.E."/>
            <person name="D'Adamo S."/>
            <person name="Posewitz M.C."/>
        </authorList>
    </citation>
    <scope>NUCLEOTIDE SEQUENCE</scope>
    <source>
        <strain evidence="2">GSL018</strain>
    </source>
</reference>
<dbReference type="PANTHER" id="PTHR32251:SF15">
    <property type="entry name" value="3-OXO-5-ALPHA-STEROID 4-DEHYDROGENASE (DUF1295)"/>
    <property type="match status" value="1"/>
</dbReference>
<feature type="transmembrane region" description="Helical" evidence="1">
    <location>
        <begin position="142"/>
        <end position="164"/>
    </location>
</feature>